<protein>
    <submittedName>
        <fullName evidence="1">Sigma-70 family RNA polymerase sigma factor</fullName>
    </submittedName>
</protein>
<reference evidence="1" key="1">
    <citation type="submission" date="2021-08" db="EMBL/GenBank/DDBJ databases">
        <title>Novel anaerobic bacterium isolated from sea squirt in East Sea, Republic of Korea.</title>
        <authorList>
            <person name="Nguyen T.H."/>
            <person name="Li Z."/>
            <person name="Lee Y.-J."/>
            <person name="Ko J."/>
            <person name="Kim S.-G."/>
        </authorList>
    </citation>
    <scope>NUCLEOTIDE SEQUENCE</scope>
    <source>
        <strain evidence="1">KCTC 25031</strain>
    </source>
</reference>
<proteinExistence type="predicted"/>
<sequence>MKPYNTKCRPIEHMDDKTLIKQIKKGNTHAFEFLVRKYQRLVFHMLYKMGFTQEVVEDLAQEVFIKLYEKIDSFRNESKISTWVASITWRHGIDYKRKKRPMVSPSEDLSSYENLTPSNEEILANLYKEEKQQMVQDAIKKLPYDSQCLINLFYNEEFSYEEISEITKKPLGSVKSMLNRARTRIKEIVSKKYRKELKEEQV</sequence>
<organism evidence="1 2">
    <name type="scientific">Halosquirtibacter laminarini</name>
    <dbReference type="NCBI Taxonomy" id="3374600"/>
    <lineage>
        <taxon>Bacteria</taxon>
        <taxon>Pseudomonadati</taxon>
        <taxon>Bacteroidota</taxon>
        <taxon>Bacteroidia</taxon>
        <taxon>Marinilabiliales</taxon>
        <taxon>Prolixibacteraceae</taxon>
        <taxon>Halosquirtibacter</taxon>
    </lineage>
</organism>
<evidence type="ECO:0000313" key="1">
    <source>
        <dbReference type="EMBL" id="QZE14219.1"/>
    </source>
</evidence>
<keyword evidence="2" id="KW-1185">Reference proteome</keyword>
<accession>A0AC61NF52</accession>
<dbReference type="EMBL" id="CP081303">
    <property type="protein sequence ID" value="QZE14219.1"/>
    <property type="molecule type" value="Genomic_DNA"/>
</dbReference>
<name>A0AC61NF52_9BACT</name>
<dbReference type="Proteomes" id="UP000826212">
    <property type="component" value="Chromosome"/>
</dbReference>
<gene>
    <name evidence="1" type="ORF">K4L44_17170</name>
</gene>
<evidence type="ECO:0000313" key="2">
    <source>
        <dbReference type="Proteomes" id="UP000826212"/>
    </source>
</evidence>